<feature type="zinc finger region" description="C3H1-type" evidence="1">
    <location>
        <begin position="79"/>
        <end position="105"/>
    </location>
</feature>
<name>A0ABN9PC11_9DINO</name>
<feature type="compositionally biased region" description="Gly residues" evidence="2">
    <location>
        <begin position="22"/>
        <end position="35"/>
    </location>
</feature>
<accession>A0ABN9PC11</accession>
<proteinExistence type="predicted"/>
<dbReference type="EMBL" id="CAUYUJ010000137">
    <property type="protein sequence ID" value="CAK0788910.1"/>
    <property type="molecule type" value="Genomic_DNA"/>
</dbReference>
<dbReference type="Proteomes" id="UP001189429">
    <property type="component" value="Unassembled WGS sequence"/>
</dbReference>
<keyword evidence="5" id="KW-1185">Reference proteome</keyword>
<evidence type="ECO:0000259" key="3">
    <source>
        <dbReference type="PROSITE" id="PS50103"/>
    </source>
</evidence>
<evidence type="ECO:0000256" key="1">
    <source>
        <dbReference type="PROSITE-ProRule" id="PRU00723"/>
    </source>
</evidence>
<protein>
    <recommendedName>
        <fullName evidence="3">C3H1-type domain-containing protein</fullName>
    </recommendedName>
</protein>
<dbReference type="PROSITE" id="PS50103">
    <property type="entry name" value="ZF_C3H1"/>
    <property type="match status" value="1"/>
</dbReference>
<sequence length="123" mass="12194">MELLNVEEGLVPELLQASSGNAAGGRAGEGGGGAPPGLRAGSTALVPAGRAPATALPAAAAGHLGAQPATGAALAQQLRGRTQICFNFTSGRCFRADCRFLHVGPGARMAPQAPPPFPGMPTR</sequence>
<evidence type="ECO:0000313" key="5">
    <source>
        <dbReference type="Proteomes" id="UP001189429"/>
    </source>
</evidence>
<dbReference type="Gene3D" id="3.30.1370.210">
    <property type="match status" value="1"/>
</dbReference>
<comment type="caution">
    <text evidence="4">The sequence shown here is derived from an EMBL/GenBank/DDBJ whole genome shotgun (WGS) entry which is preliminary data.</text>
</comment>
<keyword evidence="1" id="KW-0863">Zinc-finger</keyword>
<feature type="domain" description="C3H1-type" evidence="3">
    <location>
        <begin position="79"/>
        <end position="105"/>
    </location>
</feature>
<organism evidence="4 5">
    <name type="scientific">Prorocentrum cordatum</name>
    <dbReference type="NCBI Taxonomy" id="2364126"/>
    <lineage>
        <taxon>Eukaryota</taxon>
        <taxon>Sar</taxon>
        <taxon>Alveolata</taxon>
        <taxon>Dinophyceae</taxon>
        <taxon>Prorocentrales</taxon>
        <taxon>Prorocentraceae</taxon>
        <taxon>Prorocentrum</taxon>
    </lineage>
</organism>
<feature type="compositionally biased region" description="Low complexity" evidence="2">
    <location>
        <begin position="36"/>
        <end position="45"/>
    </location>
</feature>
<gene>
    <name evidence="4" type="ORF">PCOR1329_LOCUS626</name>
</gene>
<evidence type="ECO:0000313" key="4">
    <source>
        <dbReference type="EMBL" id="CAK0788910.1"/>
    </source>
</evidence>
<dbReference type="InterPro" id="IPR000571">
    <property type="entry name" value="Znf_CCCH"/>
</dbReference>
<keyword evidence="1" id="KW-0862">Zinc</keyword>
<evidence type="ECO:0000256" key="2">
    <source>
        <dbReference type="SAM" id="MobiDB-lite"/>
    </source>
</evidence>
<feature type="region of interest" description="Disordered" evidence="2">
    <location>
        <begin position="19"/>
        <end position="45"/>
    </location>
</feature>
<reference evidence="4" key="1">
    <citation type="submission" date="2023-10" db="EMBL/GenBank/DDBJ databases">
        <authorList>
            <person name="Chen Y."/>
            <person name="Shah S."/>
            <person name="Dougan E. K."/>
            <person name="Thang M."/>
            <person name="Chan C."/>
        </authorList>
    </citation>
    <scope>NUCLEOTIDE SEQUENCE [LARGE SCALE GENOMIC DNA]</scope>
</reference>
<keyword evidence="1" id="KW-0479">Metal-binding</keyword>